<evidence type="ECO:0000313" key="4">
    <source>
        <dbReference type="Proteomes" id="UP000683925"/>
    </source>
</evidence>
<evidence type="ECO:0000256" key="1">
    <source>
        <dbReference type="SAM" id="SignalP"/>
    </source>
</evidence>
<feature type="chain" id="PRO_5035774907" description="H-type lectin domain-containing protein" evidence="1">
    <location>
        <begin position="18"/>
        <end position="410"/>
    </location>
</feature>
<dbReference type="EMBL" id="CAJJDP010000128">
    <property type="protein sequence ID" value="CAD8202689.1"/>
    <property type="molecule type" value="Genomic_DNA"/>
</dbReference>
<gene>
    <name evidence="3" type="ORF">POCTA_138.1.T1280027</name>
</gene>
<dbReference type="OrthoDB" id="299596at2759"/>
<keyword evidence="4" id="KW-1185">Reference proteome</keyword>
<evidence type="ECO:0000313" key="3">
    <source>
        <dbReference type="EMBL" id="CAD8202689.1"/>
    </source>
</evidence>
<name>A0A8S1XNJ3_PAROT</name>
<dbReference type="GO" id="GO:0007155">
    <property type="term" value="P:cell adhesion"/>
    <property type="evidence" value="ECO:0007669"/>
    <property type="project" value="InterPro"/>
</dbReference>
<proteinExistence type="predicted"/>
<dbReference type="GO" id="GO:0030246">
    <property type="term" value="F:carbohydrate binding"/>
    <property type="evidence" value="ECO:0007669"/>
    <property type="project" value="InterPro"/>
</dbReference>
<feature type="domain" description="H-type lectin" evidence="2">
    <location>
        <begin position="40"/>
        <end position="103"/>
    </location>
</feature>
<feature type="signal peptide" evidence="1">
    <location>
        <begin position="1"/>
        <end position="17"/>
    </location>
</feature>
<sequence length="410" mass="47042">MILISFLFICLINQAYGFLKYDSGTVSGFSECTTGYQQTYTINFNGVFANVPKVILGLELIDMGEGADYRIQTQNIQTTSFELFITCVTSTPFHNAKYGWYAIDDQRIQVINNFNMLNPTQQTFPHQNANANFGIVTLTSMGIYQDVNFKLYISSITTTQVTVSIVDTVAWRANLKQVGYQVILGIEEAFADIDVLYHTSDYDSGTLTQYSNKWLFLTYNGLDSYTNLRSRAERQSGTLSYTVVTWYGAFLKNYFLQGWLAYQFTTIFKPFECLTLRISQAYDFDVSTKPDIFLEINELSQSFLASTNIIIDKALSIVNMKIYMKCIKTKKIVSQFLKCQNCSTNKMYQFSHYCHGTINEISYFPRFKLVDSAYKEININIVLNRIKITQVLYNQVQSIETLVDIQIQDV</sequence>
<keyword evidence="1" id="KW-0732">Signal</keyword>
<comment type="caution">
    <text evidence="3">The sequence shown here is derived from an EMBL/GenBank/DDBJ whole genome shotgun (WGS) entry which is preliminary data.</text>
</comment>
<dbReference type="Proteomes" id="UP000683925">
    <property type="component" value="Unassembled WGS sequence"/>
</dbReference>
<dbReference type="AlphaFoldDB" id="A0A8S1XNJ3"/>
<protein>
    <recommendedName>
        <fullName evidence="2">H-type lectin domain-containing protein</fullName>
    </recommendedName>
</protein>
<organism evidence="3 4">
    <name type="scientific">Paramecium octaurelia</name>
    <dbReference type="NCBI Taxonomy" id="43137"/>
    <lineage>
        <taxon>Eukaryota</taxon>
        <taxon>Sar</taxon>
        <taxon>Alveolata</taxon>
        <taxon>Ciliophora</taxon>
        <taxon>Intramacronucleata</taxon>
        <taxon>Oligohymenophorea</taxon>
        <taxon>Peniculida</taxon>
        <taxon>Parameciidae</taxon>
        <taxon>Paramecium</taxon>
    </lineage>
</organism>
<accession>A0A8S1XNJ3</accession>
<reference evidence="3" key="1">
    <citation type="submission" date="2021-01" db="EMBL/GenBank/DDBJ databases">
        <authorList>
            <consortium name="Genoscope - CEA"/>
            <person name="William W."/>
        </authorList>
    </citation>
    <scope>NUCLEOTIDE SEQUENCE</scope>
</reference>
<evidence type="ECO:0000259" key="2">
    <source>
        <dbReference type="Pfam" id="PF09458"/>
    </source>
</evidence>
<dbReference type="InterPro" id="IPR019019">
    <property type="entry name" value="H-type_lectin_domain"/>
</dbReference>
<dbReference type="Pfam" id="PF09458">
    <property type="entry name" value="H_lectin"/>
    <property type="match status" value="1"/>
</dbReference>